<evidence type="ECO:0000313" key="3">
    <source>
        <dbReference type="EMBL" id="MDJ1168497.1"/>
    </source>
</evidence>
<dbReference type="Pfam" id="PF02113">
    <property type="entry name" value="Peptidase_S13"/>
    <property type="match status" value="1"/>
</dbReference>
<dbReference type="InterPro" id="IPR012338">
    <property type="entry name" value="Beta-lactam/transpept-like"/>
</dbReference>
<gene>
    <name evidence="3" type="ORF">PMG71_03545</name>
</gene>
<evidence type="ECO:0000256" key="2">
    <source>
        <dbReference type="ARBA" id="ARBA00022801"/>
    </source>
</evidence>
<dbReference type="InterPro" id="IPR000667">
    <property type="entry name" value="Peptidase_S13"/>
</dbReference>
<proteinExistence type="inferred from homology"/>
<protein>
    <submittedName>
        <fullName evidence="3">D-alanyl-D-alanine carboxypeptidase</fullName>
        <ecNumber evidence="3">3.4.16.4</ecNumber>
    </submittedName>
</protein>
<dbReference type="SUPFAM" id="SSF56601">
    <property type="entry name" value="beta-lactamase/transpeptidase-like"/>
    <property type="match status" value="1"/>
</dbReference>
<dbReference type="PANTHER" id="PTHR30023:SF0">
    <property type="entry name" value="PENICILLIN-SENSITIVE CARBOXYPEPTIDASE A"/>
    <property type="match status" value="1"/>
</dbReference>
<dbReference type="Proteomes" id="UP001235303">
    <property type="component" value="Unassembled WGS sequence"/>
</dbReference>
<organism evidence="3 4">
    <name type="scientific">Roseofilum acuticapitatum BLCC-M154</name>
    <dbReference type="NCBI Taxonomy" id="3022444"/>
    <lineage>
        <taxon>Bacteria</taxon>
        <taxon>Bacillati</taxon>
        <taxon>Cyanobacteriota</taxon>
        <taxon>Cyanophyceae</taxon>
        <taxon>Desertifilales</taxon>
        <taxon>Desertifilaceae</taxon>
        <taxon>Roseofilum</taxon>
        <taxon>Roseofilum acuticapitatum</taxon>
    </lineage>
</organism>
<dbReference type="RefSeq" id="WP_283752261.1">
    <property type="nucleotide sequence ID" value="NZ_JAQOSP010000024.1"/>
</dbReference>
<evidence type="ECO:0000313" key="4">
    <source>
        <dbReference type="Proteomes" id="UP001235303"/>
    </source>
</evidence>
<dbReference type="PANTHER" id="PTHR30023">
    <property type="entry name" value="D-ALANYL-D-ALANINE CARBOXYPEPTIDASE"/>
    <property type="match status" value="1"/>
</dbReference>
<keyword evidence="2 3" id="KW-0378">Hydrolase</keyword>
<dbReference type="Gene3D" id="3.40.710.10">
    <property type="entry name" value="DD-peptidase/beta-lactamase superfamily"/>
    <property type="match status" value="1"/>
</dbReference>
<evidence type="ECO:0000256" key="1">
    <source>
        <dbReference type="ARBA" id="ARBA00006096"/>
    </source>
</evidence>
<comment type="similarity">
    <text evidence="1">Belongs to the peptidase S13 family.</text>
</comment>
<name>A0ABT7ANM6_9CYAN</name>
<dbReference type="EMBL" id="JAQOSP010000024">
    <property type="protein sequence ID" value="MDJ1168497.1"/>
    <property type="molecule type" value="Genomic_DNA"/>
</dbReference>
<keyword evidence="4" id="KW-1185">Reference proteome</keyword>
<sequence length="178" mass="18966">MNQYSNNPMAEMFARMVGGAGIVSQKAASLAGIPPAEIKLINGSGLGEENQMSPRAAIGLFLGIQKLLQPHQMTVGDVVAIVGQDEGILRSRPLPKFAVVKSGSLYVVSTLGGALPTAQKGIIWFAMFNGGSYYEDFREEQEAFVNQLVSQWGAVSSLPKELKPGLSPTSGSRIEKVQ</sequence>
<dbReference type="EC" id="3.4.16.4" evidence="3"/>
<comment type="caution">
    <text evidence="3">The sequence shown here is derived from an EMBL/GenBank/DDBJ whole genome shotgun (WGS) entry which is preliminary data.</text>
</comment>
<accession>A0ABT7ANM6</accession>
<keyword evidence="3" id="KW-0645">Protease</keyword>
<dbReference type="GO" id="GO:0009002">
    <property type="term" value="F:serine-type D-Ala-D-Ala carboxypeptidase activity"/>
    <property type="evidence" value="ECO:0007669"/>
    <property type="project" value="UniProtKB-EC"/>
</dbReference>
<reference evidence="3 4" key="1">
    <citation type="submission" date="2023-01" db="EMBL/GenBank/DDBJ databases">
        <title>Novel diversity within Roseofilum (Cyanobacteria; Desertifilaceae) from marine benthic mats with descriptions of four novel species.</title>
        <authorList>
            <person name="Wang Y."/>
            <person name="Berthold D.E."/>
            <person name="Hu J."/>
            <person name="Lefler F.W."/>
            <person name="Laughinghouse H.D. IV."/>
        </authorList>
    </citation>
    <scope>NUCLEOTIDE SEQUENCE [LARGE SCALE GENOMIC DNA]</scope>
    <source>
        <strain evidence="3 4">BLCC-M154</strain>
    </source>
</reference>
<keyword evidence="3" id="KW-0121">Carboxypeptidase</keyword>